<dbReference type="RefSeq" id="WP_125407807.1">
    <property type="nucleotide sequence ID" value="NZ_JBEHHI010000001.1"/>
</dbReference>
<name>A0ABV3XPQ2_9RHOB</name>
<dbReference type="EMBL" id="JBEHHI010000001">
    <property type="protein sequence ID" value="MEX5727310.1"/>
    <property type="molecule type" value="Genomic_DNA"/>
</dbReference>
<organism evidence="1 2">
    <name type="scientific">Rhodovulum iodosum</name>
    <dbReference type="NCBI Taxonomy" id="68291"/>
    <lineage>
        <taxon>Bacteria</taxon>
        <taxon>Pseudomonadati</taxon>
        <taxon>Pseudomonadota</taxon>
        <taxon>Alphaproteobacteria</taxon>
        <taxon>Rhodobacterales</taxon>
        <taxon>Paracoccaceae</taxon>
        <taxon>Rhodovulum</taxon>
    </lineage>
</organism>
<reference evidence="1 2" key="1">
    <citation type="submission" date="2024-06" db="EMBL/GenBank/DDBJ databases">
        <title>Genome of Rhodovulum iodosum, a marine photoferrotroph.</title>
        <authorList>
            <person name="Bianchini G."/>
            <person name="Nikeleit V."/>
            <person name="Kappler A."/>
            <person name="Bryce C."/>
            <person name="Sanchez-Baracaldo P."/>
        </authorList>
    </citation>
    <scope>NUCLEOTIDE SEQUENCE [LARGE SCALE GENOMIC DNA]</scope>
    <source>
        <strain evidence="1 2">UT/N1</strain>
    </source>
</reference>
<evidence type="ECO:0008006" key="3">
    <source>
        <dbReference type="Google" id="ProtNLM"/>
    </source>
</evidence>
<protein>
    <recommendedName>
        <fullName evidence="3">Excalibur calcium-binding domain-containing protein</fullName>
    </recommendedName>
</protein>
<dbReference type="PROSITE" id="PS51257">
    <property type="entry name" value="PROKAR_LIPOPROTEIN"/>
    <property type="match status" value="1"/>
</dbReference>
<accession>A0ABV3XPQ2</accession>
<keyword evidence="2" id="KW-1185">Reference proteome</keyword>
<dbReference type="Proteomes" id="UP001560019">
    <property type="component" value="Unassembled WGS sequence"/>
</dbReference>
<evidence type="ECO:0000313" key="2">
    <source>
        <dbReference type="Proteomes" id="UP001560019"/>
    </source>
</evidence>
<evidence type="ECO:0000313" key="1">
    <source>
        <dbReference type="EMBL" id="MEX5727310.1"/>
    </source>
</evidence>
<proteinExistence type="predicted"/>
<sequence length="258" mass="26447">MRQLVVPLAALVALAGCEPEVPDSAAGVGFADYASYQTARESRLQGQASVLPPVTTAAISEEMPNPRFSAAPAPAATVSPQATALAPVNAPVGAPLSALSADRVAAAPVAASPLPAAPAPAMPAGQNNGPAPILQDETYQPPTGAPVVREPAPGTAAGQTAVAIEPAPVPQRSGTSAPNIVAYAINTTNRVGQPRYRRSNPLRFSSFERNCGRYPSDDLAQEAFLGAGGPERDRLNLDPDGDGFACRWDPAPFRQAVN</sequence>
<gene>
    <name evidence="1" type="ORF">Ga0609869_000663</name>
</gene>
<comment type="caution">
    <text evidence="1">The sequence shown here is derived from an EMBL/GenBank/DDBJ whole genome shotgun (WGS) entry which is preliminary data.</text>
</comment>